<dbReference type="AlphaFoldDB" id="A0A143HH00"/>
<proteinExistence type="predicted"/>
<dbReference type="PANTHER" id="PTHR42939:SF1">
    <property type="entry name" value="ABC TRANSPORTER ATP-BINDING PROTEIN ALBC-RELATED"/>
    <property type="match status" value="1"/>
</dbReference>
<keyword evidence="2" id="KW-0547">Nucleotide-binding</keyword>
<keyword evidence="6" id="KW-1185">Reference proteome</keyword>
<dbReference type="SMART" id="SM00382">
    <property type="entry name" value="AAA"/>
    <property type="match status" value="1"/>
</dbReference>
<accession>A0A143HH00</accession>
<dbReference type="Pfam" id="PF00005">
    <property type="entry name" value="ABC_tran"/>
    <property type="match status" value="1"/>
</dbReference>
<sequence>MIKISNLSKTIRRKVILDNINAELSGITGVIGPNGAGKTTLMEIIASVQKADSKSIITYNNNNRKVKIGYLPQNFNIYPNLTVIQVIELIASLKKSYHKVYIEQLIDQMNLGLYRDVKLKKLSGGTLQRVGIVQALLNKPDYLIIDEPTTGLDIIEAIKLRESLLSLKDEVEIIISSHIPEDIASICDNLLVIKEGEKIYEGGINQLISKTSNTTYEGIINRSELNSANSMGRLVRVEPLDSNQVKVRLVTNNPLNNNCFNKVEADFLSGYINLLEGDYNV</sequence>
<keyword evidence="3" id="KW-0067">ATP-binding</keyword>
<evidence type="ECO:0000259" key="4">
    <source>
        <dbReference type="PROSITE" id="PS50893"/>
    </source>
</evidence>
<evidence type="ECO:0000313" key="5">
    <source>
        <dbReference type="EMBL" id="AMX00953.1"/>
    </source>
</evidence>
<name>A0A143HH00_9BACL</name>
<protein>
    <recommendedName>
        <fullName evidence="4">ABC transporter domain-containing protein</fullName>
    </recommendedName>
</protein>
<dbReference type="EMBL" id="CP014806">
    <property type="protein sequence ID" value="AMX00953.1"/>
    <property type="molecule type" value="Genomic_DNA"/>
</dbReference>
<feature type="domain" description="ABC transporter" evidence="4">
    <location>
        <begin position="2"/>
        <end position="220"/>
    </location>
</feature>
<evidence type="ECO:0000313" key="6">
    <source>
        <dbReference type="Proteomes" id="UP000076021"/>
    </source>
</evidence>
<evidence type="ECO:0000256" key="1">
    <source>
        <dbReference type="ARBA" id="ARBA00022448"/>
    </source>
</evidence>
<reference evidence="6" key="2">
    <citation type="submission" date="2016-03" db="EMBL/GenBank/DDBJ databases">
        <authorList>
            <person name="Seldin L."/>
        </authorList>
    </citation>
    <scope>NUCLEOTIDE SEQUENCE [LARGE SCALE GENOMIC DNA]</scope>
    <source>
        <strain evidence="6">PP9</strain>
    </source>
</reference>
<dbReference type="InterPro" id="IPR003593">
    <property type="entry name" value="AAA+_ATPase"/>
</dbReference>
<reference evidence="5 6" key="1">
    <citation type="journal article" date="2016" name="Genome Announc.">
        <title>Whole-Genome Sequence of Rummeliibacillus stabekisii Strain PP9 Isolated from Antarctic Soil.</title>
        <authorList>
            <person name="da Mota F.F."/>
            <person name="Vollu R.E."/>
            <person name="Jurelevicius D."/>
            <person name="Seldin L."/>
        </authorList>
    </citation>
    <scope>NUCLEOTIDE SEQUENCE [LARGE SCALE GENOMIC DNA]</scope>
    <source>
        <strain evidence="5 6">PP9</strain>
    </source>
</reference>
<dbReference type="RefSeq" id="WP_066791796.1">
    <property type="nucleotide sequence ID" value="NZ_CP014806.1"/>
</dbReference>
<evidence type="ECO:0000256" key="2">
    <source>
        <dbReference type="ARBA" id="ARBA00022741"/>
    </source>
</evidence>
<dbReference type="Gene3D" id="3.40.50.300">
    <property type="entry name" value="P-loop containing nucleotide triphosphate hydrolases"/>
    <property type="match status" value="1"/>
</dbReference>
<dbReference type="InterPro" id="IPR027417">
    <property type="entry name" value="P-loop_NTPase"/>
</dbReference>
<dbReference type="Proteomes" id="UP000076021">
    <property type="component" value="Chromosome"/>
</dbReference>
<dbReference type="STRING" id="241244.ATY39_17130"/>
<organism evidence="5 6">
    <name type="scientific">Rummeliibacillus stabekisii</name>
    <dbReference type="NCBI Taxonomy" id="241244"/>
    <lineage>
        <taxon>Bacteria</taxon>
        <taxon>Bacillati</taxon>
        <taxon>Bacillota</taxon>
        <taxon>Bacilli</taxon>
        <taxon>Bacillales</taxon>
        <taxon>Caryophanaceae</taxon>
        <taxon>Rummeliibacillus</taxon>
    </lineage>
</organism>
<evidence type="ECO:0000256" key="3">
    <source>
        <dbReference type="ARBA" id="ARBA00022840"/>
    </source>
</evidence>
<dbReference type="PROSITE" id="PS50893">
    <property type="entry name" value="ABC_TRANSPORTER_2"/>
    <property type="match status" value="1"/>
</dbReference>
<dbReference type="KEGG" id="rst:ATY39_17130"/>
<dbReference type="PANTHER" id="PTHR42939">
    <property type="entry name" value="ABC TRANSPORTER ATP-BINDING PROTEIN ALBC-RELATED"/>
    <property type="match status" value="1"/>
</dbReference>
<dbReference type="InterPro" id="IPR003439">
    <property type="entry name" value="ABC_transporter-like_ATP-bd"/>
</dbReference>
<dbReference type="OrthoDB" id="9804819at2"/>
<gene>
    <name evidence="5" type="ORF">ATY39_17130</name>
</gene>
<dbReference type="GO" id="GO:0016887">
    <property type="term" value="F:ATP hydrolysis activity"/>
    <property type="evidence" value="ECO:0007669"/>
    <property type="project" value="InterPro"/>
</dbReference>
<dbReference type="GO" id="GO:0005524">
    <property type="term" value="F:ATP binding"/>
    <property type="evidence" value="ECO:0007669"/>
    <property type="project" value="UniProtKB-KW"/>
</dbReference>
<dbReference type="InterPro" id="IPR051782">
    <property type="entry name" value="ABC_Transporter_VariousFunc"/>
</dbReference>
<dbReference type="SUPFAM" id="SSF52540">
    <property type="entry name" value="P-loop containing nucleoside triphosphate hydrolases"/>
    <property type="match status" value="1"/>
</dbReference>
<keyword evidence="1" id="KW-0813">Transport</keyword>